<protein>
    <submittedName>
        <fullName evidence="2">Uncharacterized protein</fullName>
    </submittedName>
</protein>
<evidence type="ECO:0000256" key="1">
    <source>
        <dbReference type="SAM" id="MobiDB-lite"/>
    </source>
</evidence>
<feature type="compositionally biased region" description="Basic and acidic residues" evidence="1">
    <location>
        <begin position="32"/>
        <end position="48"/>
    </location>
</feature>
<organism evidence="2">
    <name type="scientific">marine sediment metagenome</name>
    <dbReference type="NCBI Taxonomy" id="412755"/>
    <lineage>
        <taxon>unclassified sequences</taxon>
        <taxon>metagenomes</taxon>
        <taxon>ecological metagenomes</taxon>
    </lineage>
</organism>
<comment type="caution">
    <text evidence="2">The sequence shown here is derived from an EMBL/GenBank/DDBJ whole genome shotgun (WGS) entry which is preliminary data.</text>
</comment>
<dbReference type="EMBL" id="LAZR01012856">
    <property type="protein sequence ID" value="KKM24757.1"/>
    <property type="molecule type" value="Genomic_DNA"/>
</dbReference>
<gene>
    <name evidence="2" type="ORF">LCGC14_1601860</name>
</gene>
<feature type="non-terminal residue" evidence="2">
    <location>
        <position position="54"/>
    </location>
</feature>
<proteinExistence type="predicted"/>
<accession>A0A0F9IBB5</accession>
<name>A0A0F9IBB5_9ZZZZ</name>
<reference evidence="2" key="1">
    <citation type="journal article" date="2015" name="Nature">
        <title>Complex archaea that bridge the gap between prokaryotes and eukaryotes.</title>
        <authorList>
            <person name="Spang A."/>
            <person name="Saw J.H."/>
            <person name="Jorgensen S.L."/>
            <person name="Zaremba-Niedzwiedzka K."/>
            <person name="Martijn J."/>
            <person name="Lind A.E."/>
            <person name="van Eijk R."/>
            <person name="Schleper C."/>
            <person name="Guy L."/>
            <person name="Ettema T.J."/>
        </authorList>
    </citation>
    <scope>NUCLEOTIDE SEQUENCE</scope>
</reference>
<dbReference type="AlphaFoldDB" id="A0A0F9IBB5"/>
<sequence length="54" mass="6088">MSTFDEVVNQVIKNLVTGPIGAADMNAGEEFVDKPDKHYGRDEDADLYREDEEL</sequence>
<evidence type="ECO:0000313" key="2">
    <source>
        <dbReference type="EMBL" id="KKM24757.1"/>
    </source>
</evidence>
<feature type="region of interest" description="Disordered" evidence="1">
    <location>
        <begin position="32"/>
        <end position="54"/>
    </location>
</feature>